<keyword evidence="2" id="KW-1185">Reference proteome</keyword>
<proteinExistence type="predicted"/>
<comment type="caution">
    <text evidence="1">The sequence shown here is derived from an EMBL/GenBank/DDBJ whole genome shotgun (WGS) entry which is preliminary data.</text>
</comment>
<sequence length="107" mass="11758">MMDRGEMGAWEEDDGDNGGVLREGNEWREEGWRAMVLEMGSLGSAAWDHVLPLLVSVSSSSKSSTVVFFIHSGATAPILPEVDNRVPLFLLCNITEATHLSINRNDK</sequence>
<organism evidence="1 2">
    <name type="scientific">Persea americana</name>
    <name type="common">Avocado</name>
    <dbReference type="NCBI Taxonomy" id="3435"/>
    <lineage>
        <taxon>Eukaryota</taxon>
        <taxon>Viridiplantae</taxon>
        <taxon>Streptophyta</taxon>
        <taxon>Embryophyta</taxon>
        <taxon>Tracheophyta</taxon>
        <taxon>Spermatophyta</taxon>
        <taxon>Magnoliopsida</taxon>
        <taxon>Magnoliidae</taxon>
        <taxon>Laurales</taxon>
        <taxon>Lauraceae</taxon>
        <taxon>Persea</taxon>
    </lineage>
</organism>
<reference evidence="1 2" key="1">
    <citation type="journal article" date="2022" name="Hortic Res">
        <title>A haplotype resolved chromosomal level avocado genome allows analysis of novel avocado genes.</title>
        <authorList>
            <person name="Nath O."/>
            <person name="Fletcher S.J."/>
            <person name="Hayward A."/>
            <person name="Shaw L.M."/>
            <person name="Masouleh A.K."/>
            <person name="Furtado A."/>
            <person name="Henry R.J."/>
            <person name="Mitter N."/>
        </authorList>
    </citation>
    <scope>NUCLEOTIDE SEQUENCE [LARGE SCALE GENOMIC DNA]</scope>
    <source>
        <strain evidence="2">cv. Hass</strain>
    </source>
</reference>
<evidence type="ECO:0000313" key="1">
    <source>
        <dbReference type="EMBL" id="KAJ8635199.1"/>
    </source>
</evidence>
<evidence type="ECO:0000313" key="2">
    <source>
        <dbReference type="Proteomes" id="UP001234297"/>
    </source>
</evidence>
<accession>A0ACC2LP36</accession>
<name>A0ACC2LP36_PERAE</name>
<dbReference type="EMBL" id="CM056811">
    <property type="protein sequence ID" value="KAJ8635199.1"/>
    <property type="molecule type" value="Genomic_DNA"/>
</dbReference>
<gene>
    <name evidence="1" type="ORF">MRB53_009466</name>
</gene>
<dbReference type="Proteomes" id="UP001234297">
    <property type="component" value="Chromosome 3"/>
</dbReference>
<protein>
    <submittedName>
        <fullName evidence="1">Uncharacterized protein</fullName>
    </submittedName>
</protein>